<dbReference type="CDD" id="cd00167">
    <property type="entry name" value="SANT"/>
    <property type="match status" value="2"/>
</dbReference>
<comment type="caution">
    <text evidence="4">The sequence shown here is derived from an EMBL/GenBank/DDBJ whole genome shotgun (WGS) entry which is preliminary data.</text>
</comment>
<dbReference type="InterPro" id="IPR009057">
    <property type="entry name" value="Homeodomain-like_sf"/>
</dbReference>
<dbReference type="PANTHER" id="PTHR45614:SF232">
    <property type="entry name" value="TRANSCRIPTION FACTOR MYB3R-2"/>
    <property type="match status" value="1"/>
</dbReference>
<dbReference type="EMBL" id="BDSP01000136">
    <property type="protein sequence ID" value="GAX19268.1"/>
    <property type="molecule type" value="Genomic_DNA"/>
</dbReference>
<proteinExistence type="predicted"/>
<feature type="region of interest" description="Disordered" evidence="1">
    <location>
        <begin position="218"/>
        <end position="244"/>
    </location>
</feature>
<sequence>MSDRKRSAAHNDTPRPKKMRLQDSGNCASIKSSTMHTPMWSHRKLPSKPNLLEQFSKEASQSVLSDAMSAGKKGNRWTKSEDKDLCNAVEDVMTNDPNLENTGAWNQVCMVMGTERSAKQCRERWTNYLRPGIKKGEWTAEEEELIYEMYRSFGPRWSAMAKLMKNRTDNDIKNKWNATKRSQRRKEARSPQLSIASTDTESLAALEQCWRIHNSSKKAVTTPLADASPMIPFKQEDDENVTEI</sequence>
<accession>A0A1Z5JZK9</accession>
<dbReference type="SMART" id="SM00717">
    <property type="entry name" value="SANT"/>
    <property type="match status" value="2"/>
</dbReference>
<reference evidence="4 5" key="1">
    <citation type="journal article" date="2015" name="Plant Cell">
        <title>Oil accumulation by the oleaginous diatom Fistulifera solaris as revealed by the genome and transcriptome.</title>
        <authorList>
            <person name="Tanaka T."/>
            <person name="Maeda Y."/>
            <person name="Veluchamy A."/>
            <person name="Tanaka M."/>
            <person name="Abida H."/>
            <person name="Marechal E."/>
            <person name="Bowler C."/>
            <person name="Muto M."/>
            <person name="Sunaga Y."/>
            <person name="Tanaka M."/>
            <person name="Yoshino T."/>
            <person name="Taniguchi T."/>
            <person name="Fukuda Y."/>
            <person name="Nemoto M."/>
            <person name="Matsumoto M."/>
            <person name="Wong P.S."/>
            <person name="Aburatani S."/>
            <person name="Fujibuchi W."/>
        </authorList>
    </citation>
    <scope>NUCLEOTIDE SEQUENCE [LARGE SCALE GENOMIC DNA]</scope>
    <source>
        <strain evidence="4 5">JPCC DA0580</strain>
    </source>
</reference>
<dbReference type="GO" id="GO:0000978">
    <property type="term" value="F:RNA polymerase II cis-regulatory region sequence-specific DNA binding"/>
    <property type="evidence" value="ECO:0007669"/>
    <property type="project" value="TreeGrafter"/>
</dbReference>
<feature type="domain" description="Myb-like" evidence="2">
    <location>
        <begin position="130"/>
        <end position="180"/>
    </location>
</feature>
<organism evidence="4 5">
    <name type="scientific">Fistulifera solaris</name>
    <name type="common">Oleaginous diatom</name>
    <dbReference type="NCBI Taxonomy" id="1519565"/>
    <lineage>
        <taxon>Eukaryota</taxon>
        <taxon>Sar</taxon>
        <taxon>Stramenopiles</taxon>
        <taxon>Ochrophyta</taxon>
        <taxon>Bacillariophyta</taxon>
        <taxon>Bacillariophyceae</taxon>
        <taxon>Bacillariophycidae</taxon>
        <taxon>Naviculales</taxon>
        <taxon>Naviculaceae</taxon>
        <taxon>Fistulifera</taxon>
    </lineage>
</organism>
<protein>
    <recommendedName>
        <fullName evidence="6">Myb proto-oncogene protein</fullName>
    </recommendedName>
</protein>
<evidence type="ECO:0000256" key="1">
    <source>
        <dbReference type="SAM" id="MobiDB-lite"/>
    </source>
</evidence>
<dbReference type="InterPro" id="IPR050560">
    <property type="entry name" value="MYB_TF"/>
</dbReference>
<dbReference type="AlphaFoldDB" id="A0A1Z5JZK9"/>
<dbReference type="GO" id="GO:0005634">
    <property type="term" value="C:nucleus"/>
    <property type="evidence" value="ECO:0007669"/>
    <property type="project" value="TreeGrafter"/>
</dbReference>
<feature type="domain" description="HTH myb-type" evidence="3">
    <location>
        <begin position="130"/>
        <end position="184"/>
    </location>
</feature>
<evidence type="ECO:0000259" key="3">
    <source>
        <dbReference type="PROSITE" id="PS51294"/>
    </source>
</evidence>
<dbReference type="Proteomes" id="UP000198406">
    <property type="component" value="Unassembled WGS sequence"/>
</dbReference>
<dbReference type="OrthoDB" id="47994at2759"/>
<evidence type="ECO:0000259" key="2">
    <source>
        <dbReference type="PROSITE" id="PS50090"/>
    </source>
</evidence>
<name>A0A1Z5JZK9_FISSO</name>
<dbReference type="InterPro" id="IPR017930">
    <property type="entry name" value="Myb_dom"/>
</dbReference>
<dbReference type="InterPro" id="IPR001005">
    <property type="entry name" value="SANT/Myb"/>
</dbReference>
<evidence type="ECO:0008006" key="6">
    <source>
        <dbReference type="Google" id="ProtNLM"/>
    </source>
</evidence>
<dbReference type="Gene3D" id="1.10.10.60">
    <property type="entry name" value="Homeodomain-like"/>
    <property type="match status" value="2"/>
</dbReference>
<keyword evidence="5" id="KW-1185">Reference proteome</keyword>
<dbReference type="PROSITE" id="PS51294">
    <property type="entry name" value="HTH_MYB"/>
    <property type="match status" value="1"/>
</dbReference>
<dbReference type="PROSITE" id="PS50090">
    <property type="entry name" value="MYB_LIKE"/>
    <property type="match status" value="2"/>
</dbReference>
<dbReference type="Pfam" id="PF00249">
    <property type="entry name" value="Myb_DNA-binding"/>
    <property type="match status" value="2"/>
</dbReference>
<dbReference type="PANTHER" id="PTHR45614">
    <property type="entry name" value="MYB PROTEIN-RELATED"/>
    <property type="match status" value="1"/>
</dbReference>
<feature type="compositionally biased region" description="Polar residues" evidence="1">
    <location>
        <begin position="23"/>
        <end position="36"/>
    </location>
</feature>
<evidence type="ECO:0000313" key="4">
    <source>
        <dbReference type="EMBL" id="GAX19268.1"/>
    </source>
</evidence>
<feature type="domain" description="Myb-like" evidence="2">
    <location>
        <begin position="69"/>
        <end position="129"/>
    </location>
</feature>
<evidence type="ECO:0000313" key="5">
    <source>
        <dbReference type="Proteomes" id="UP000198406"/>
    </source>
</evidence>
<dbReference type="InParanoid" id="A0A1Z5JZK9"/>
<dbReference type="GO" id="GO:0000981">
    <property type="term" value="F:DNA-binding transcription factor activity, RNA polymerase II-specific"/>
    <property type="evidence" value="ECO:0007669"/>
    <property type="project" value="TreeGrafter"/>
</dbReference>
<gene>
    <name evidence="4" type="ORF">FisN_4Lu510</name>
</gene>
<feature type="region of interest" description="Disordered" evidence="1">
    <location>
        <begin position="1"/>
        <end position="42"/>
    </location>
</feature>
<dbReference type="SUPFAM" id="SSF46689">
    <property type="entry name" value="Homeodomain-like"/>
    <property type="match status" value="2"/>
</dbReference>